<feature type="domain" description="Endonuclease/exonuclease/phosphatase" evidence="1">
    <location>
        <begin position="9"/>
        <end position="147"/>
    </location>
</feature>
<dbReference type="Pfam" id="PF03372">
    <property type="entry name" value="Exo_endo_phos"/>
    <property type="match status" value="1"/>
</dbReference>
<evidence type="ECO:0000259" key="1">
    <source>
        <dbReference type="Pfam" id="PF03372"/>
    </source>
</evidence>
<keyword evidence="3" id="KW-1185">Reference proteome</keyword>
<proteinExistence type="predicted"/>
<organism evidence="2 3">
    <name type="scientific">Apostasia shenzhenica</name>
    <dbReference type="NCBI Taxonomy" id="1088818"/>
    <lineage>
        <taxon>Eukaryota</taxon>
        <taxon>Viridiplantae</taxon>
        <taxon>Streptophyta</taxon>
        <taxon>Embryophyta</taxon>
        <taxon>Tracheophyta</taxon>
        <taxon>Spermatophyta</taxon>
        <taxon>Magnoliopsida</taxon>
        <taxon>Liliopsida</taxon>
        <taxon>Asparagales</taxon>
        <taxon>Orchidaceae</taxon>
        <taxon>Apostasioideae</taxon>
        <taxon>Apostasia</taxon>
    </lineage>
</organism>
<name>A0A2I0AB98_9ASPA</name>
<dbReference type="PANTHER" id="PTHR35218">
    <property type="entry name" value="RNASE H DOMAIN-CONTAINING PROTEIN"/>
    <property type="match status" value="1"/>
</dbReference>
<dbReference type="Gene3D" id="3.60.10.10">
    <property type="entry name" value="Endonuclease/exonuclease/phosphatase"/>
    <property type="match status" value="1"/>
</dbReference>
<evidence type="ECO:0000313" key="2">
    <source>
        <dbReference type="EMBL" id="PKA52785.1"/>
    </source>
</evidence>
<accession>A0A2I0AB98</accession>
<dbReference type="InterPro" id="IPR005135">
    <property type="entry name" value="Endo/exonuclease/phosphatase"/>
</dbReference>
<dbReference type="OrthoDB" id="1001388at2759"/>
<evidence type="ECO:0000313" key="3">
    <source>
        <dbReference type="Proteomes" id="UP000236161"/>
    </source>
</evidence>
<gene>
    <name evidence="2" type="ORF">AXF42_Ash001766</name>
</gene>
<dbReference type="EMBL" id="KZ452001">
    <property type="protein sequence ID" value="PKA52785.1"/>
    <property type="molecule type" value="Genomic_DNA"/>
</dbReference>
<dbReference type="SUPFAM" id="SSF56219">
    <property type="entry name" value="DNase I-like"/>
    <property type="match status" value="1"/>
</dbReference>
<dbReference type="AlphaFoldDB" id="A0A2I0AB98"/>
<dbReference type="Proteomes" id="UP000236161">
    <property type="component" value="Unassembled WGS sequence"/>
</dbReference>
<dbReference type="GO" id="GO:0003824">
    <property type="term" value="F:catalytic activity"/>
    <property type="evidence" value="ECO:0007669"/>
    <property type="project" value="InterPro"/>
</dbReference>
<reference evidence="2 3" key="1">
    <citation type="journal article" date="2017" name="Nature">
        <title>The Apostasia genome and the evolution of orchids.</title>
        <authorList>
            <person name="Zhang G.Q."/>
            <person name="Liu K.W."/>
            <person name="Li Z."/>
            <person name="Lohaus R."/>
            <person name="Hsiao Y.Y."/>
            <person name="Niu S.C."/>
            <person name="Wang J.Y."/>
            <person name="Lin Y.C."/>
            <person name="Xu Q."/>
            <person name="Chen L.J."/>
            <person name="Yoshida K."/>
            <person name="Fujiwara S."/>
            <person name="Wang Z.W."/>
            <person name="Zhang Y.Q."/>
            <person name="Mitsuda N."/>
            <person name="Wang M."/>
            <person name="Liu G.H."/>
            <person name="Pecoraro L."/>
            <person name="Huang H.X."/>
            <person name="Xiao X.J."/>
            <person name="Lin M."/>
            <person name="Wu X.Y."/>
            <person name="Wu W.L."/>
            <person name="Chen Y.Y."/>
            <person name="Chang S.B."/>
            <person name="Sakamoto S."/>
            <person name="Ohme-Takagi M."/>
            <person name="Yagi M."/>
            <person name="Zeng S.J."/>
            <person name="Shen C.Y."/>
            <person name="Yeh C.M."/>
            <person name="Luo Y.B."/>
            <person name="Tsai W.C."/>
            <person name="Van de Peer Y."/>
            <person name="Liu Z.J."/>
        </authorList>
    </citation>
    <scope>NUCLEOTIDE SEQUENCE [LARGE SCALE GENOMIC DNA]</scope>
    <source>
        <strain evidence="3">cv. Shenzhen</strain>
        <tissue evidence="2">Stem</tissue>
    </source>
</reference>
<dbReference type="InterPro" id="IPR036691">
    <property type="entry name" value="Endo/exonu/phosph_ase_sf"/>
</dbReference>
<protein>
    <recommendedName>
        <fullName evidence="1">Endonuclease/exonuclease/phosphatase domain-containing protein</fullName>
    </recommendedName>
</protein>
<dbReference type="PANTHER" id="PTHR35218:SF7">
    <property type="entry name" value="ENDONUCLEASE_EXONUCLEASE_PHOSPHATASE"/>
    <property type="match status" value="1"/>
</dbReference>
<sequence length="170" mass="19179">MSSSPNILLWNTRGWHLHAKVDECRSLINDHHLDIVCLVETTPLDQQLLPFQIHSGETHNFNISIGGRILIKWNASLFSLQTIQASPQFIHCLLSGQSTPPFYLTVVYAFHDSSSKASLWADLAKLNPTNNHPWLMVGDLNRGPQRGLTPWRNEVETLHRGAISNSFMTS</sequence>